<keyword evidence="3" id="KW-1185">Reference proteome</keyword>
<name>A0ABQ1T1Y0_9GAMM</name>
<comment type="caution">
    <text evidence="2">The sequence shown here is derived from an EMBL/GenBank/DDBJ whole genome shotgun (WGS) entry which is preliminary data.</text>
</comment>
<sequence length="156" mass="17341">MKLFPVLLVGCVINPCFAFDDVSLTLTGEVSAKCGFEAQSAELQFSESGMVNTVLVINCNTPMKVSIHSQNGGLRHQQSNVINNYRMSLSIVNTALKKSYMAEQLHNKQVFSVSDILFERVMDVQFQLTEPLIYAGEYKDILRIEMTPTIASGGVW</sequence>
<accession>A0ABQ1T1Y0</accession>
<keyword evidence="1" id="KW-0732">Signal</keyword>
<feature type="chain" id="PRO_5045314841" evidence="1">
    <location>
        <begin position="19"/>
        <end position="156"/>
    </location>
</feature>
<reference evidence="3" key="1">
    <citation type="journal article" date="2019" name="Int. J. Syst. Evol. Microbiol.">
        <title>The Global Catalogue of Microorganisms (GCM) 10K type strain sequencing project: providing services to taxonomists for standard genome sequencing and annotation.</title>
        <authorList>
            <consortium name="The Broad Institute Genomics Platform"/>
            <consortium name="The Broad Institute Genome Sequencing Center for Infectious Disease"/>
            <person name="Wu L."/>
            <person name="Ma J."/>
        </authorList>
    </citation>
    <scope>NUCLEOTIDE SEQUENCE [LARGE SCALE GENOMIC DNA]</scope>
    <source>
        <strain evidence="3">CGMCC 1.15394</strain>
    </source>
</reference>
<dbReference type="RefSeq" id="WP_188726629.1">
    <property type="nucleotide sequence ID" value="NZ_BMIT01000001.1"/>
</dbReference>
<dbReference type="EMBL" id="BMIT01000001">
    <property type="protein sequence ID" value="GGE80096.1"/>
    <property type="molecule type" value="Genomic_DNA"/>
</dbReference>
<dbReference type="Proteomes" id="UP000638462">
    <property type="component" value="Unassembled WGS sequence"/>
</dbReference>
<evidence type="ECO:0000313" key="3">
    <source>
        <dbReference type="Proteomes" id="UP000638462"/>
    </source>
</evidence>
<feature type="signal peptide" evidence="1">
    <location>
        <begin position="1"/>
        <end position="18"/>
    </location>
</feature>
<evidence type="ECO:0000256" key="1">
    <source>
        <dbReference type="SAM" id="SignalP"/>
    </source>
</evidence>
<gene>
    <name evidence="2" type="ORF">GCM10008027_00970</name>
</gene>
<proteinExistence type="predicted"/>
<evidence type="ECO:0000313" key="2">
    <source>
        <dbReference type="EMBL" id="GGE80096.1"/>
    </source>
</evidence>
<organism evidence="2 3">
    <name type="scientific">Pseudoalteromonas gelatinilytica</name>
    <dbReference type="NCBI Taxonomy" id="1703256"/>
    <lineage>
        <taxon>Bacteria</taxon>
        <taxon>Pseudomonadati</taxon>
        <taxon>Pseudomonadota</taxon>
        <taxon>Gammaproteobacteria</taxon>
        <taxon>Alteromonadales</taxon>
        <taxon>Pseudoalteromonadaceae</taxon>
        <taxon>Pseudoalteromonas</taxon>
    </lineage>
</organism>
<protein>
    <submittedName>
        <fullName evidence="2">Uncharacterized protein</fullName>
    </submittedName>
</protein>